<keyword evidence="1" id="KW-0614">Plasmid</keyword>
<accession>A0A9X9KHG3</accession>
<gene>
    <name evidence="1" type="ORF">CFBP5507_24455</name>
</gene>
<name>A0A9X9KHG3_9HYPH</name>
<evidence type="ECO:0000313" key="2">
    <source>
        <dbReference type="Proteomes" id="UP000298735"/>
    </source>
</evidence>
<dbReference type="AlphaFoldDB" id="A0A9X9KHG3"/>
<dbReference type="KEGG" id="asal:CFBP5507_24455"/>
<sequence>MNAIEEFTDANHMAVFSLPSEPPFSATARHHSLIVAPISLD</sequence>
<organism evidence="1 2">
    <name type="scientific">Agrobacterium salinitolerans</name>
    <dbReference type="NCBI Taxonomy" id="1183413"/>
    <lineage>
        <taxon>Bacteria</taxon>
        <taxon>Pseudomonadati</taxon>
        <taxon>Pseudomonadota</taxon>
        <taxon>Alphaproteobacteria</taxon>
        <taxon>Hyphomicrobiales</taxon>
        <taxon>Rhizobiaceae</taxon>
        <taxon>Rhizobium/Agrobacterium group</taxon>
        <taxon>Agrobacterium</taxon>
    </lineage>
</organism>
<proteinExistence type="predicted"/>
<dbReference type="Proteomes" id="UP000298735">
    <property type="component" value="Plasmid pAtCFBP5507a"/>
</dbReference>
<reference evidence="1" key="1">
    <citation type="submission" date="2022-10" db="EMBL/GenBank/DDBJ databases">
        <title>Complete genome sequence of Agrobacterium salinitolerans CFBP5507.</title>
        <authorList>
            <person name="Tchabashvili S."/>
            <person name="Yen H.-C."/>
            <person name="Haryono M."/>
            <person name="Lin Y.-C."/>
            <person name="Lai E.-M."/>
            <person name="Kuo C.-H."/>
        </authorList>
    </citation>
    <scope>NUCLEOTIDE SEQUENCE</scope>
    <source>
        <strain evidence="1">CFBP5507</strain>
        <plasmid evidence="1">pAtCFBP5507a</plasmid>
    </source>
</reference>
<evidence type="ECO:0000313" key="1">
    <source>
        <dbReference type="EMBL" id="UYZ10989.1"/>
    </source>
</evidence>
<dbReference type="EMBL" id="CP109970">
    <property type="protein sequence ID" value="UYZ10989.1"/>
    <property type="molecule type" value="Genomic_DNA"/>
</dbReference>
<protein>
    <submittedName>
        <fullName evidence="1">Uncharacterized protein</fullName>
    </submittedName>
</protein>
<dbReference type="RefSeq" id="WP_264673042.1">
    <property type="nucleotide sequence ID" value="NZ_CP109970.1"/>
</dbReference>
<geneLocation type="plasmid" evidence="1 2">
    <name>pAtCFBP5507a</name>
</geneLocation>